<keyword evidence="1" id="KW-1133">Transmembrane helix</keyword>
<evidence type="ECO:0000313" key="3">
    <source>
        <dbReference type="EMBL" id="GAA2684057.1"/>
    </source>
</evidence>
<accession>A0ABN3ST65</accession>
<keyword evidence="1" id="KW-0812">Transmembrane</keyword>
<dbReference type="InterPro" id="IPR019545">
    <property type="entry name" value="DM13_domain"/>
</dbReference>
<feature type="domain" description="DM13" evidence="2">
    <location>
        <begin position="88"/>
        <end position="198"/>
    </location>
</feature>
<evidence type="ECO:0000256" key="1">
    <source>
        <dbReference type="SAM" id="Phobius"/>
    </source>
</evidence>
<sequence>MVTLMSRQYVVSVGERFAWWCGGMRVLRHPATWIAVAVVFGVAMYLFQPWRLFTTVEVNEPLPEAVASSTGATPAAVPRAVSPAPAPEVLRSGRFVTHEHRTSGVAKVLRLADGRRVLRIEDLATSDGPDLRVWLSDQPVTDSWRTFDDGRYLELGDLKGNKGDANYPIPADADLDSLTSVSIWCKRFSVSFGAAALTAGTR</sequence>
<organism evidence="3 4">
    <name type="scientific">Nonomuraea recticatena</name>
    <dbReference type="NCBI Taxonomy" id="46178"/>
    <lineage>
        <taxon>Bacteria</taxon>
        <taxon>Bacillati</taxon>
        <taxon>Actinomycetota</taxon>
        <taxon>Actinomycetes</taxon>
        <taxon>Streptosporangiales</taxon>
        <taxon>Streptosporangiaceae</taxon>
        <taxon>Nonomuraea</taxon>
    </lineage>
</organism>
<comment type="caution">
    <text evidence="3">The sequence shown here is derived from an EMBL/GenBank/DDBJ whole genome shotgun (WGS) entry which is preliminary data.</text>
</comment>
<feature type="transmembrane region" description="Helical" evidence="1">
    <location>
        <begin position="30"/>
        <end position="47"/>
    </location>
</feature>
<evidence type="ECO:0000259" key="2">
    <source>
        <dbReference type="PROSITE" id="PS51549"/>
    </source>
</evidence>
<dbReference type="Proteomes" id="UP001501666">
    <property type="component" value="Unassembled WGS sequence"/>
</dbReference>
<reference evidence="3 4" key="1">
    <citation type="journal article" date="2019" name="Int. J. Syst. Evol. Microbiol.">
        <title>The Global Catalogue of Microorganisms (GCM) 10K type strain sequencing project: providing services to taxonomists for standard genome sequencing and annotation.</title>
        <authorList>
            <consortium name="The Broad Institute Genomics Platform"/>
            <consortium name="The Broad Institute Genome Sequencing Center for Infectious Disease"/>
            <person name="Wu L."/>
            <person name="Ma J."/>
        </authorList>
    </citation>
    <scope>NUCLEOTIDE SEQUENCE [LARGE SCALE GENOMIC DNA]</scope>
    <source>
        <strain evidence="3 4">JCM 6835</strain>
    </source>
</reference>
<gene>
    <name evidence="3" type="ORF">GCM10010412_070090</name>
</gene>
<keyword evidence="1" id="KW-0472">Membrane</keyword>
<name>A0ABN3ST65_9ACTN</name>
<protein>
    <submittedName>
        <fullName evidence="3">DM13 domain-containing protein</fullName>
    </submittedName>
</protein>
<evidence type="ECO:0000313" key="4">
    <source>
        <dbReference type="Proteomes" id="UP001501666"/>
    </source>
</evidence>
<dbReference type="PROSITE" id="PS51549">
    <property type="entry name" value="DM13"/>
    <property type="match status" value="1"/>
</dbReference>
<keyword evidence="4" id="KW-1185">Reference proteome</keyword>
<dbReference type="EMBL" id="BAAATE010000024">
    <property type="protein sequence ID" value="GAA2684057.1"/>
    <property type="molecule type" value="Genomic_DNA"/>
</dbReference>
<proteinExistence type="predicted"/>
<dbReference type="Pfam" id="PF10517">
    <property type="entry name" value="DM13"/>
    <property type="match status" value="1"/>
</dbReference>